<protein>
    <recommendedName>
        <fullName evidence="3">Aspartyl/glutamyl-tRNA(Asn/Gln) amidotransferase subunit C</fullName>
    </recommendedName>
</protein>
<evidence type="ECO:0000313" key="2">
    <source>
        <dbReference type="Proteomes" id="UP000177043"/>
    </source>
</evidence>
<dbReference type="STRING" id="1802438.A2571_03030"/>
<proteinExistence type="predicted"/>
<dbReference type="EMBL" id="MHTJ01000004">
    <property type="protein sequence ID" value="OHA58210.1"/>
    <property type="molecule type" value="Genomic_DNA"/>
</dbReference>
<evidence type="ECO:0008006" key="3">
    <source>
        <dbReference type="Google" id="ProtNLM"/>
    </source>
</evidence>
<dbReference type="Gene3D" id="1.10.20.60">
    <property type="entry name" value="Glu-tRNAGln amidotransferase C subunit, N-terminal domain"/>
    <property type="match status" value="1"/>
</dbReference>
<reference evidence="1 2" key="1">
    <citation type="journal article" date="2016" name="Nat. Commun.">
        <title>Thousands of microbial genomes shed light on interconnected biogeochemical processes in an aquifer system.</title>
        <authorList>
            <person name="Anantharaman K."/>
            <person name="Brown C.T."/>
            <person name="Hug L.A."/>
            <person name="Sharon I."/>
            <person name="Castelle C.J."/>
            <person name="Probst A.J."/>
            <person name="Thomas B.C."/>
            <person name="Singh A."/>
            <person name="Wilkins M.J."/>
            <person name="Karaoz U."/>
            <person name="Brodie E.L."/>
            <person name="Williams K.H."/>
            <person name="Hubbard S.S."/>
            <person name="Banfield J.F."/>
        </authorList>
    </citation>
    <scope>NUCLEOTIDE SEQUENCE [LARGE SCALE GENOMIC DNA]</scope>
</reference>
<name>A0A1G2QCC0_9BACT</name>
<accession>A0A1G2QCC0</accession>
<sequence length="100" mass="11259">MIEIKEVEALAGLARLSLTDSEKAKLHQDLESILGYISELNKAPTLVVAKQDLGLVKNVWREDENINERKSFTAKILADAPRTKNGYFEVKKILDTNFEA</sequence>
<dbReference type="AlphaFoldDB" id="A0A1G2QCC0"/>
<dbReference type="InterPro" id="IPR003837">
    <property type="entry name" value="GatC"/>
</dbReference>
<dbReference type="Pfam" id="PF02686">
    <property type="entry name" value="GatC"/>
    <property type="match status" value="1"/>
</dbReference>
<evidence type="ECO:0000313" key="1">
    <source>
        <dbReference type="EMBL" id="OHA58210.1"/>
    </source>
</evidence>
<dbReference type="NCBIfam" id="TIGR00135">
    <property type="entry name" value="gatC"/>
    <property type="match status" value="1"/>
</dbReference>
<dbReference type="InterPro" id="IPR036113">
    <property type="entry name" value="Asp/Glu-ADT_sf_sub_c"/>
</dbReference>
<comment type="caution">
    <text evidence="1">The sequence shown here is derived from an EMBL/GenBank/DDBJ whole genome shotgun (WGS) entry which is preliminary data.</text>
</comment>
<dbReference type="GO" id="GO:0006450">
    <property type="term" value="P:regulation of translational fidelity"/>
    <property type="evidence" value="ECO:0007669"/>
    <property type="project" value="InterPro"/>
</dbReference>
<dbReference type="SUPFAM" id="SSF141000">
    <property type="entry name" value="Glu-tRNAGln amidotransferase C subunit"/>
    <property type="match status" value="1"/>
</dbReference>
<gene>
    <name evidence="1" type="ORF">A2571_03030</name>
</gene>
<dbReference type="Proteomes" id="UP000177043">
    <property type="component" value="Unassembled WGS sequence"/>
</dbReference>
<organism evidence="1 2">
    <name type="scientific">Candidatus Vogelbacteria bacterium RIFOXYD1_FULL_44_32</name>
    <dbReference type="NCBI Taxonomy" id="1802438"/>
    <lineage>
        <taxon>Bacteria</taxon>
        <taxon>Candidatus Vogeliibacteriota</taxon>
    </lineage>
</organism>